<comment type="similarity">
    <text evidence="1">Belongs to the plant acyltransferase family.</text>
</comment>
<evidence type="ECO:0000313" key="2">
    <source>
        <dbReference type="EMBL" id="ERN16972.1"/>
    </source>
</evidence>
<dbReference type="PANTHER" id="PTHR31642:SF231">
    <property type="entry name" value="BAHD FAMILY ACYLTRANSFERASE, CLADE V"/>
    <property type="match status" value="1"/>
</dbReference>
<evidence type="ECO:0000313" key="3">
    <source>
        <dbReference type="Proteomes" id="UP000017836"/>
    </source>
</evidence>
<dbReference type="eggNOG" id="ENOG502RRGT">
    <property type="taxonomic scope" value="Eukaryota"/>
</dbReference>
<dbReference type="InterPro" id="IPR050317">
    <property type="entry name" value="Plant_Fungal_Acyltransferase"/>
</dbReference>
<dbReference type="HOGENOM" id="CLU_1671707_0_0_1"/>
<evidence type="ECO:0000256" key="1">
    <source>
        <dbReference type="ARBA" id="ARBA00009861"/>
    </source>
</evidence>
<name>U5D6C6_AMBTC</name>
<dbReference type="EMBL" id="KI392405">
    <property type="protein sequence ID" value="ERN16972.1"/>
    <property type="molecule type" value="Genomic_DNA"/>
</dbReference>
<organism evidence="2 3">
    <name type="scientific">Amborella trichopoda</name>
    <dbReference type="NCBI Taxonomy" id="13333"/>
    <lineage>
        <taxon>Eukaryota</taxon>
        <taxon>Viridiplantae</taxon>
        <taxon>Streptophyta</taxon>
        <taxon>Embryophyta</taxon>
        <taxon>Tracheophyta</taxon>
        <taxon>Spermatophyta</taxon>
        <taxon>Magnoliopsida</taxon>
        <taxon>Amborellales</taxon>
        <taxon>Amborellaceae</taxon>
        <taxon>Amborella</taxon>
    </lineage>
</organism>
<sequence length="154" mass="17495">MLVFRGNCGIWRAKTKAVFKDPNMVSSVLFAIDIRSRLEPNLPDRFIGNAVITACASARVKDLEQRPFSFCVEVNKGVPSVFNGNFYVSAWWKFPFHELDFGYGRSVHGGPIVSGMDEFVLLLSNSVERGGINVWLVLEKEFIDRFIVHVYYVI</sequence>
<dbReference type="InterPro" id="IPR023213">
    <property type="entry name" value="CAT-like_dom_sf"/>
</dbReference>
<dbReference type="PANTHER" id="PTHR31642">
    <property type="entry name" value="TRICHOTHECENE 3-O-ACETYLTRANSFERASE"/>
    <property type="match status" value="1"/>
</dbReference>
<dbReference type="Pfam" id="PF02458">
    <property type="entry name" value="Transferase"/>
    <property type="match status" value="2"/>
</dbReference>
<dbReference type="OMA" id="KMEKFIM"/>
<keyword evidence="3" id="KW-1185">Reference proteome</keyword>
<dbReference type="AlphaFoldDB" id="U5D6C6"/>
<dbReference type="Gramene" id="ERN16972">
    <property type="protein sequence ID" value="ERN16972"/>
    <property type="gene ID" value="AMTR_s00057p00202500"/>
</dbReference>
<proteinExistence type="inferred from homology"/>
<dbReference type="Proteomes" id="UP000017836">
    <property type="component" value="Unassembled WGS sequence"/>
</dbReference>
<dbReference type="Gene3D" id="3.30.559.10">
    <property type="entry name" value="Chloramphenicol acetyltransferase-like domain"/>
    <property type="match status" value="2"/>
</dbReference>
<reference evidence="3" key="1">
    <citation type="journal article" date="2013" name="Science">
        <title>The Amborella genome and the evolution of flowering plants.</title>
        <authorList>
            <consortium name="Amborella Genome Project"/>
        </authorList>
    </citation>
    <scope>NUCLEOTIDE SEQUENCE [LARGE SCALE GENOMIC DNA]</scope>
</reference>
<accession>U5D6C6</accession>
<gene>
    <name evidence="2" type="ORF">AMTR_s00057p00202500</name>
</gene>
<protein>
    <submittedName>
        <fullName evidence="2">Uncharacterized protein</fullName>
    </submittedName>
</protein>